<evidence type="ECO:0000256" key="2">
    <source>
        <dbReference type="ARBA" id="ARBA00005695"/>
    </source>
</evidence>
<evidence type="ECO:0000256" key="5">
    <source>
        <dbReference type="SAM" id="MobiDB-lite"/>
    </source>
</evidence>
<dbReference type="PROSITE" id="PS51257">
    <property type="entry name" value="PROKAR_LIPOPROTEIN"/>
    <property type="match status" value="1"/>
</dbReference>
<dbReference type="PIRSF" id="PIRSF002741">
    <property type="entry name" value="MppA"/>
    <property type="match status" value="1"/>
</dbReference>
<evidence type="ECO:0000256" key="3">
    <source>
        <dbReference type="ARBA" id="ARBA00022448"/>
    </source>
</evidence>
<evidence type="ECO:0000259" key="7">
    <source>
        <dbReference type="Pfam" id="PF00496"/>
    </source>
</evidence>
<dbReference type="InterPro" id="IPR030678">
    <property type="entry name" value="Peptide/Ni-bd"/>
</dbReference>
<dbReference type="Proteomes" id="UP001500842">
    <property type="component" value="Unassembled WGS sequence"/>
</dbReference>
<feature type="region of interest" description="Disordered" evidence="5">
    <location>
        <begin position="35"/>
        <end position="61"/>
    </location>
</feature>
<feature type="chain" id="PRO_5045233213" evidence="6">
    <location>
        <begin position="31"/>
        <end position="558"/>
    </location>
</feature>
<dbReference type="Pfam" id="PF00496">
    <property type="entry name" value="SBP_bac_5"/>
    <property type="match status" value="1"/>
</dbReference>
<dbReference type="InterPro" id="IPR000914">
    <property type="entry name" value="SBP_5_dom"/>
</dbReference>
<comment type="similarity">
    <text evidence="2">Belongs to the bacterial solute-binding protein 5 family.</text>
</comment>
<gene>
    <name evidence="8" type="ORF">GCM10009788_46580</name>
</gene>
<comment type="subcellular location">
    <subcellularLocation>
        <location evidence="1">Cell envelope</location>
    </subcellularLocation>
</comment>
<feature type="domain" description="Solute-binding protein family 5" evidence="7">
    <location>
        <begin position="105"/>
        <end position="465"/>
    </location>
</feature>
<dbReference type="PANTHER" id="PTHR30290:SF10">
    <property type="entry name" value="PERIPLASMIC OLIGOPEPTIDE-BINDING PROTEIN-RELATED"/>
    <property type="match status" value="1"/>
</dbReference>
<sequence>MGISTVRKRMGGRRLAAGLVALVLGAAVLAACDGGGSGSGSSSKPVDVSELPNKMEPASGPVDSVTWNISPQPTSLGVPGFSENNYAPQSIMCDHLVALDGDWNFVPHLATELRWETPTRLVMPIQEGVTYWDGTPLTADDVVWNLNHVMDPAVAPTNQANVANVESVTKTGDNEVTVEFTQHDSTYVATVLATNFGAIHKPSVVQEKGDAYGTAAGGIMCSGPFEYESWQTGESMTMTANPDYWNDDYQPLIQKLTIRFVSDPNALASALLSGEIDGAYNLPLSITSRLEGASNGTLQRGKSVLFDVLIPVDQSGPLADVRLRKALSLAIDREAVAKVGYAGYGHPNVQAVSSPSSFTYGGDVFKQQVTDKLDYLLEPDLEQAKGLVDDAGAPSRPLTLVYTAGDPVHEKAASVIQQSAAQAGIDIELAPKDPTELLGLLTTPDARAGVDLWLRMGVQNAPDPLVAIVSGYVGKGVLTFGHENSAAFDLISQARAEPDDDARAELTAQALFQMTDEDAFPIPLVYRDNTLFLNERLGGAWLNNPYWEGPWAAVIGAK</sequence>
<keyword evidence="4 6" id="KW-0732">Signal</keyword>
<reference evidence="8 9" key="1">
    <citation type="journal article" date="2019" name="Int. J. Syst. Evol. Microbiol.">
        <title>The Global Catalogue of Microorganisms (GCM) 10K type strain sequencing project: providing services to taxonomists for standard genome sequencing and annotation.</title>
        <authorList>
            <consortium name="The Broad Institute Genomics Platform"/>
            <consortium name="The Broad Institute Genome Sequencing Center for Infectious Disease"/>
            <person name="Wu L."/>
            <person name="Ma J."/>
        </authorList>
    </citation>
    <scope>NUCLEOTIDE SEQUENCE [LARGE SCALE GENOMIC DNA]</scope>
    <source>
        <strain evidence="8 9">JCM 14942</strain>
    </source>
</reference>
<dbReference type="EMBL" id="BAAAOR010000034">
    <property type="protein sequence ID" value="GAA1538650.1"/>
    <property type="molecule type" value="Genomic_DNA"/>
</dbReference>
<evidence type="ECO:0000256" key="4">
    <source>
        <dbReference type="ARBA" id="ARBA00022729"/>
    </source>
</evidence>
<accession>A0ABN2BED3</accession>
<dbReference type="PANTHER" id="PTHR30290">
    <property type="entry name" value="PERIPLASMIC BINDING COMPONENT OF ABC TRANSPORTER"/>
    <property type="match status" value="1"/>
</dbReference>
<dbReference type="InterPro" id="IPR039424">
    <property type="entry name" value="SBP_5"/>
</dbReference>
<evidence type="ECO:0000256" key="1">
    <source>
        <dbReference type="ARBA" id="ARBA00004196"/>
    </source>
</evidence>
<feature type="signal peptide" evidence="6">
    <location>
        <begin position="1"/>
        <end position="30"/>
    </location>
</feature>
<proteinExistence type="inferred from homology"/>
<dbReference type="Gene3D" id="3.40.190.10">
    <property type="entry name" value="Periplasmic binding protein-like II"/>
    <property type="match status" value="1"/>
</dbReference>
<comment type="caution">
    <text evidence="8">The sequence shown here is derived from an EMBL/GenBank/DDBJ whole genome shotgun (WGS) entry which is preliminary data.</text>
</comment>
<keyword evidence="3" id="KW-0813">Transport</keyword>
<protein>
    <submittedName>
        <fullName evidence="8">ABC transporter substrate-binding protein</fullName>
    </submittedName>
</protein>
<dbReference type="CDD" id="cd00995">
    <property type="entry name" value="PBP2_NikA_DppA_OppA_like"/>
    <property type="match status" value="1"/>
</dbReference>
<dbReference type="SUPFAM" id="SSF53850">
    <property type="entry name" value="Periplasmic binding protein-like II"/>
    <property type="match status" value="1"/>
</dbReference>
<dbReference type="InterPro" id="IPR020610">
    <property type="entry name" value="Thiolase_AS"/>
</dbReference>
<keyword evidence="9" id="KW-1185">Reference proteome</keyword>
<name>A0ABN2BED3_9ACTN</name>
<dbReference type="RefSeq" id="WP_344113569.1">
    <property type="nucleotide sequence ID" value="NZ_BAAAOR010000034.1"/>
</dbReference>
<dbReference type="Gene3D" id="3.10.105.10">
    <property type="entry name" value="Dipeptide-binding Protein, Domain 3"/>
    <property type="match status" value="1"/>
</dbReference>
<evidence type="ECO:0000256" key="6">
    <source>
        <dbReference type="SAM" id="SignalP"/>
    </source>
</evidence>
<organism evidence="8 9">
    <name type="scientific">Nocardioides humi</name>
    <dbReference type="NCBI Taxonomy" id="449461"/>
    <lineage>
        <taxon>Bacteria</taxon>
        <taxon>Bacillati</taxon>
        <taxon>Actinomycetota</taxon>
        <taxon>Actinomycetes</taxon>
        <taxon>Propionibacteriales</taxon>
        <taxon>Nocardioidaceae</taxon>
        <taxon>Nocardioides</taxon>
    </lineage>
</organism>
<evidence type="ECO:0000313" key="9">
    <source>
        <dbReference type="Proteomes" id="UP001500842"/>
    </source>
</evidence>
<evidence type="ECO:0000313" key="8">
    <source>
        <dbReference type="EMBL" id="GAA1538650.1"/>
    </source>
</evidence>
<dbReference type="PROSITE" id="PS00099">
    <property type="entry name" value="THIOLASE_3"/>
    <property type="match status" value="1"/>
</dbReference>